<dbReference type="InterPro" id="IPR036390">
    <property type="entry name" value="WH_DNA-bd_sf"/>
</dbReference>
<dbReference type="InterPro" id="IPR011991">
    <property type="entry name" value="ArsR-like_HTH"/>
</dbReference>
<dbReference type="Pfam" id="PF12840">
    <property type="entry name" value="HTH_20"/>
    <property type="match status" value="1"/>
</dbReference>
<gene>
    <name evidence="5" type="ORF">KAJ83_14755</name>
</gene>
<dbReference type="InterPro" id="IPR051011">
    <property type="entry name" value="Metal_resp_trans_reg"/>
</dbReference>
<dbReference type="PROSITE" id="PS50987">
    <property type="entry name" value="HTH_ARSR_2"/>
    <property type="match status" value="1"/>
</dbReference>
<keyword evidence="6" id="KW-1185">Reference proteome</keyword>
<dbReference type="PANTHER" id="PTHR43132">
    <property type="entry name" value="ARSENICAL RESISTANCE OPERON REPRESSOR ARSR-RELATED"/>
    <property type="match status" value="1"/>
</dbReference>
<dbReference type="Proteomes" id="UP000672602">
    <property type="component" value="Unassembled WGS sequence"/>
</dbReference>
<dbReference type="NCBIfam" id="NF033788">
    <property type="entry name" value="HTH_metalloreg"/>
    <property type="match status" value="1"/>
</dbReference>
<evidence type="ECO:0000256" key="2">
    <source>
        <dbReference type="ARBA" id="ARBA00023125"/>
    </source>
</evidence>
<dbReference type="RefSeq" id="WP_210682871.1">
    <property type="nucleotide sequence ID" value="NZ_JAGMWN010000007.1"/>
</dbReference>
<dbReference type="PRINTS" id="PR00778">
    <property type="entry name" value="HTHARSR"/>
</dbReference>
<sequence>MRPAEQRWVEDAVAHLGALAHETRLAVVRLLVEALPDEMSAGEIAARLDVRENALSPHLDRLVRAAFLSRRREGRYLYYSADLTGLAAVMRFLLRDCCDGRPELCGPSAVAGCPSRAEEEMS</sequence>
<feature type="domain" description="HTH arsR-type" evidence="4">
    <location>
        <begin position="4"/>
        <end position="101"/>
    </location>
</feature>
<dbReference type="EMBL" id="JAGMWN010000007">
    <property type="protein sequence ID" value="MBP5858278.1"/>
    <property type="molecule type" value="Genomic_DNA"/>
</dbReference>
<comment type="caution">
    <text evidence="5">The sequence shown here is derived from an EMBL/GenBank/DDBJ whole genome shotgun (WGS) entry which is preliminary data.</text>
</comment>
<keyword evidence="1" id="KW-0805">Transcription regulation</keyword>
<proteinExistence type="predicted"/>
<evidence type="ECO:0000313" key="5">
    <source>
        <dbReference type="EMBL" id="MBP5858278.1"/>
    </source>
</evidence>
<dbReference type="GO" id="GO:0003700">
    <property type="term" value="F:DNA-binding transcription factor activity"/>
    <property type="evidence" value="ECO:0007669"/>
    <property type="project" value="InterPro"/>
</dbReference>
<dbReference type="CDD" id="cd00090">
    <property type="entry name" value="HTH_ARSR"/>
    <property type="match status" value="1"/>
</dbReference>
<reference evidence="5" key="1">
    <citation type="submission" date="2021-04" db="EMBL/GenBank/DDBJ databases">
        <authorList>
            <person name="Zhang D.-C."/>
        </authorList>
    </citation>
    <scope>NUCLEOTIDE SEQUENCE</scope>
    <source>
        <strain evidence="5">CGMCC 1.15697</strain>
    </source>
</reference>
<dbReference type="PANTHER" id="PTHR43132:SF2">
    <property type="entry name" value="ARSENICAL RESISTANCE OPERON REPRESSOR ARSR-RELATED"/>
    <property type="match status" value="1"/>
</dbReference>
<protein>
    <submittedName>
        <fullName evidence="5">Winged helix-turn-helix transcriptional regulator</fullName>
    </submittedName>
</protein>
<name>A0A8J7SK85_9PROT</name>
<dbReference type="GO" id="GO:0003677">
    <property type="term" value="F:DNA binding"/>
    <property type="evidence" value="ECO:0007669"/>
    <property type="project" value="UniProtKB-KW"/>
</dbReference>
<evidence type="ECO:0000256" key="1">
    <source>
        <dbReference type="ARBA" id="ARBA00023015"/>
    </source>
</evidence>
<dbReference type="Gene3D" id="1.10.10.10">
    <property type="entry name" value="Winged helix-like DNA-binding domain superfamily/Winged helix DNA-binding domain"/>
    <property type="match status" value="1"/>
</dbReference>
<dbReference type="InterPro" id="IPR001845">
    <property type="entry name" value="HTH_ArsR_DNA-bd_dom"/>
</dbReference>
<dbReference type="InterPro" id="IPR036388">
    <property type="entry name" value="WH-like_DNA-bd_sf"/>
</dbReference>
<organism evidence="5 6">
    <name type="scientific">Marivibrio halodurans</name>
    <dbReference type="NCBI Taxonomy" id="2039722"/>
    <lineage>
        <taxon>Bacteria</taxon>
        <taxon>Pseudomonadati</taxon>
        <taxon>Pseudomonadota</taxon>
        <taxon>Alphaproteobacteria</taxon>
        <taxon>Rhodospirillales</taxon>
        <taxon>Rhodospirillaceae</taxon>
        <taxon>Marivibrio</taxon>
    </lineage>
</organism>
<dbReference type="AlphaFoldDB" id="A0A8J7SK85"/>
<keyword evidence="2" id="KW-0238">DNA-binding</keyword>
<dbReference type="SMART" id="SM00418">
    <property type="entry name" value="HTH_ARSR"/>
    <property type="match status" value="1"/>
</dbReference>
<evidence type="ECO:0000259" key="4">
    <source>
        <dbReference type="PROSITE" id="PS50987"/>
    </source>
</evidence>
<evidence type="ECO:0000256" key="3">
    <source>
        <dbReference type="ARBA" id="ARBA00023163"/>
    </source>
</evidence>
<keyword evidence="3" id="KW-0804">Transcription</keyword>
<accession>A0A8J7SK85</accession>
<dbReference type="SUPFAM" id="SSF46785">
    <property type="entry name" value="Winged helix' DNA-binding domain"/>
    <property type="match status" value="1"/>
</dbReference>
<evidence type="ECO:0000313" key="6">
    <source>
        <dbReference type="Proteomes" id="UP000672602"/>
    </source>
</evidence>